<dbReference type="STRING" id="453304.ATC03_19130"/>
<name>A0A191WK04_9MICO</name>
<evidence type="ECO:0000256" key="1">
    <source>
        <dbReference type="ARBA" id="ARBA00023015"/>
    </source>
</evidence>
<protein>
    <submittedName>
        <fullName evidence="4">Transcriptional regulator</fullName>
    </submittedName>
</protein>
<dbReference type="OrthoDB" id="8097571at2"/>
<dbReference type="Proteomes" id="UP000078437">
    <property type="component" value="Chromosome"/>
</dbReference>
<dbReference type="Gene3D" id="1.10.10.10">
    <property type="entry name" value="Winged helix-like DNA-binding domain superfamily/Winged helix DNA-binding domain"/>
    <property type="match status" value="1"/>
</dbReference>
<keyword evidence="1" id="KW-0805">Transcription regulation</keyword>
<dbReference type="InterPro" id="IPR036390">
    <property type="entry name" value="WH_DNA-bd_sf"/>
</dbReference>
<proteinExistence type="predicted"/>
<dbReference type="KEGG" id="agy:ATC03_19130"/>
<dbReference type="InterPro" id="IPR036388">
    <property type="entry name" value="WH-like_DNA-bd_sf"/>
</dbReference>
<dbReference type="SUPFAM" id="SSF46785">
    <property type="entry name" value="Winged helix' DNA-binding domain"/>
    <property type="match status" value="1"/>
</dbReference>
<evidence type="ECO:0000313" key="5">
    <source>
        <dbReference type="Proteomes" id="UP000078437"/>
    </source>
</evidence>
<reference evidence="5" key="2">
    <citation type="submission" date="2016-01" db="EMBL/GenBank/DDBJ databases">
        <title>Complete genome sequence of Agromyces aureus AR33T and comparison with related organisms.</title>
        <authorList>
            <person name="Corretto E."/>
            <person name="Antonielli L."/>
            <person name="Sessitsch A."/>
            <person name="Brader G."/>
        </authorList>
    </citation>
    <scope>NUCLEOTIDE SEQUENCE [LARGE SCALE GENOMIC DNA]</scope>
    <source>
        <strain evidence="5">AR33</strain>
    </source>
</reference>
<dbReference type="PANTHER" id="PTHR38465">
    <property type="entry name" value="HTH-TYPE TRANSCRIPTIONAL REGULATOR MJ1563-RELATED"/>
    <property type="match status" value="1"/>
</dbReference>
<keyword evidence="5" id="KW-1185">Reference proteome</keyword>
<evidence type="ECO:0000256" key="2">
    <source>
        <dbReference type="ARBA" id="ARBA00023125"/>
    </source>
</evidence>
<dbReference type="GO" id="GO:0003677">
    <property type="term" value="F:DNA binding"/>
    <property type="evidence" value="ECO:0007669"/>
    <property type="project" value="UniProtKB-KW"/>
</dbReference>
<gene>
    <name evidence="4" type="ORF">ATC03_19130</name>
</gene>
<keyword evidence="2" id="KW-0238">DNA-binding</keyword>
<reference evidence="4 5" key="1">
    <citation type="journal article" date="2016" name="Int. J. Syst. Evol. Microbiol.">
        <title>Agromyces aureus sp. nov., isolated from the rhizosphere of Salix caprea L. grown in a heavy-metal-contaminated soil.</title>
        <authorList>
            <person name="Corretto E."/>
            <person name="Antonielli L."/>
            <person name="Sessitsch A."/>
            <person name="Compant S."/>
            <person name="Gorfer M."/>
            <person name="Kuffner M."/>
            <person name="Brader G."/>
        </authorList>
    </citation>
    <scope>NUCLEOTIDE SEQUENCE [LARGE SCALE GENOMIC DNA]</scope>
    <source>
        <strain evidence="4 5">AR33</strain>
    </source>
</reference>
<accession>A0A191WK04</accession>
<dbReference type="RefSeq" id="WP_067880703.1">
    <property type="nucleotide sequence ID" value="NZ_CP013979.1"/>
</dbReference>
<dbReference type="AlphaFoldDB" id="A0A191WK04"/>
<organism evidence="4 5">
    <name type="scientific">Agromyces aureus</name>
    <dbReference type="NCBI Taxonomy" id="453304"/>
    <lineage>
        <taxon>Bacteria</taxon>
        <taxon>Bacillati</taxon>
        <taxon>Actinomycetota</taxon>
        <taxon>Actinomycetes</taxon>
        <taxon>Micrococcales</taxon>
        <taxon>Microbacteriaceae</taxon>
        <taxon>Agromyces</taxon>
    </lineage>
</organism>
<dbReference type="EMBL" id="CP013979">
    <property type="protein sequence ID" value="ANJ28493.1"/>
    <property type="molecule type" value="Genomic_DNA"/>
</dbReference>
<evidence type="ECO:0000256" key="3">
    <source>
        <dbReference type="ARBA" id="ARBA00023163"/>
    </source>
</evidence>
<keyword evidence="3" id="KW-0804">Transcription</keyword>
<sequence length="151" mass="16542">MDDEQRRFIDVMGETLASWSLPRATGRVYGYLLLHGTPSTSEQLRADLELSAGAVSTSTRELVSWGLARTIAQPGSRRLLVEAAGGFEQLLAASHARSRVFIRALHGARALTDDEHAAERLHDVTDLFEAYIDAGERMLRQRASSPVTPPA</sequence>
<dbReference type="InterPro" id="IPR052362">
    <property type="entry name" value="HTH-GbsR_regulator"/>
</dbReference>
<evidence type="ECO:0000313" key="4">
    <source>
        <dbReference type="EMBL" id="ANJ28493.1"/>
    </source>
</evidence>
<dbReference type="PANTHER" id="PTHR38465:SF2">
    <property type="entry name" value="HTH-TYPE TRANSCRIPTIONAL REGULATOR MMPR5"/>
    <property type="match status" value="1"/>
</dbReference>